<proteinExistence type="predicted"/>
<evidence type="ECO:0000256" key="2">
    <source>
        <dbReference type="SAM" id="SignalP"/>
    </source>
</evidence>
<evidence type="ECO:0000313" key="4">
    <source>
        <dbReference type="Proteomes" id="UP000586093"/>
    </source>
</evidence>
<organism evidence="3 4">
    <name type="scientific">Aquariibacter albus</name>
    <dbReference type="NCBI Taxonomy" id="2759899"/>
    <lineage>
        <taxon>Bacteria</taxon>
        <taxon>Pseudomonadati</taxon>
        <taxon>Pseudomonadota</taxon>
        <taxon>Betaproteobacteria</taxon>
        <taxon>Burkholderiales</taxon>
        <taxon>Sphaerotilaceae</taxon>
        <taxon>Aquariibacter</taxon>
    </lineage>
</organism>
<gene>
    <name evidence="3" type="ORF">H4F90_06125</name>
</gene>
<feature type="compositionally biased region" description="Low complexity" evidence="1">
    <location>
        <begin position="88"/>
        <end position="97"/>
    </location>
</feature>
<evidence type="ECO:0000313" key="3">
    <source>
        <dbReference type="EMBL" id="MBB1161555.1"/>
    </source>
</evidence>
<protein>
    <submittedName>
        <fullName evidence="3">Uncharacterized protein</fullName>
    </submittedName>
</protein>
<keyword evidence="2" id="KW-0732">Signal</keyword>
<evidence type="ECO:0000256" key="1">
    <source>
        <dbReference type="SAM" id="MobiDB-lite"/>
    </source>
</evidence>
<sequence>MLPVPIRRMLPALALTAAVTAQAGHEAPTAARASPLDATANVPAVTYDSAFTRYRPHADQKLRPWKDSNDNVGRIGGWRSYAREAAQEEPAAAPGPKAAGGEGRAVPAPKAADGHHKH</sequence>
<name>A0A839HHC2_9BURK</name>
<feature type="signal peptide" evidence="2">
    <location>
        <begin position="1"/>
        <end position="23"/>
    </location>
</feature>
<comment type="caution">
    <text evidence="3">The sequence shown here is derived from an EMBL/GenBank/DDBJ whole genome shotgun (WGS) entry which is preliminary data.</text>
</comment>
<feature type="region of interest" description="Disordered" evidence="1">
    <location>
        <begin position="61"/>
        <end position="118"/>
    </location>
</feature>
<reference evidence="3 4" key="1">
    <citation type="submission" date="2020-08" db="EMBL/GenBank/DDBJ databases">
        <title>Aquariorum lacteus gen. nov., sp. nov., a new member of the family Comamonadaceae, isolated from freshwater aquarium.</title>
        <authorList>
            <person name="Chun S.-J."/>
        </authorList>
    </citation>
    <scope>NUCLEOTIDE SEQUENCE [LARGE SCALE GENOMIC DNA]</scope>
    <source>
        <strain evidence="3 4">SJAQ100</strain>
    </source>
</reference>
<dbReference type="Proteomes" id="UP000586093">
    <property type="component" value="Unassembled WGS sequence"/>
</dbReference>
<keyword evidence="4" id="KW-1185">Reference proteome</keyword>
<dbReference type="RefSeq" id="WP_182662426.1">
    <property type="nucleotide sequence ID" value="NZ_JACIVI010000001.1"/>
</dbReference>
<feature type="chain" id="PRO_5032449247" evidence="2">
    <location>
        <begin position="24"/>
        <end position="118"/>
    </location>
</feature>
<accession>A0A839HHC2</accession>
<dbReference type="AlphaFoldDB" id="A0A839HHC2"/>
<dbReference type="EMBL" id="JACIVI010000001">
    <property type="protein sequence ID" value="MBB1161555.1"/>
    <property type="molecule type" value="Genomic_DNA"/>
</dbReference>